<keyword evidence="1 4" id="KW-0489">Methyltransferase</keyword>
<protein>
    <submittedName>
        <fullName evidence="4">Ribosomal RNA small subunit methyltransferase C</fullName>
    </submittedName>
</protein>
<accession>W7DRB5</accession>
<dbReference type="PATRIC" id="fig|1265822.4.peg.3628"/>
<dbReference type="GO" id="GO:0008757">
    <property type="term" value="F:S-adenosylmethionine-dependent methyltransferase activity"/>
    <property type="evidence" value="ECO:0007669"/>
    <property type="project" value="InterPro"/>
</dbReference>
<keyword evidence="2 4" id="KW-0808">Transferase</keyword>
<dbReference type="Pfam" id="PF05175">
    <property type="entry name" value="MTS"/>
    <property type="match status" value="1"/>
</dbReference>
<evidence type="ECO:0000259" key="3">
    <source>
        <dbReference type="Pfam" id="PF05175"/>
    </source>
</evidence>
<dbReference type="Gene3D" id="3.40.50.150">
    <property type="entry name" value="Vaccinia Virus protein VP39"/>
    <property type="match status" value="1"/>
</dbReference>
<feature type="domain" description="Methyltransferase small" evidence="3">
    <location>
        <begin position="2"/>
        <end position="113"/>
    </location>
</feature>
<name>W7DRB5_9LIST</name>
<evidence type="ECO:0000313" key="4">
    <source>
        <dbReference type="EMBL" id="EUJ47866.1"/>
    </source>
</evidence>
<proteinExistence type="predicted"/>
<dbReference type="PANTHER" id="PTHR47816">
    <property type="entry name" value="RIBOSOMAL RNA SMALL SUBUNIT METHYLTRANSFERASE C"/>
    <property type="match status" value="1"/>
</dbReference>
<gene>
    <name evidence="4" type="ORF">MCOL2_17852</name>
</gene>
<evidence type="ECO:0000313" key="5">
    <source>
        <dbReference type="Proteomes" id="UP000019241"/>
    </source>
</evidence>
<dbReference type="EMBL" id="AODM01000063">
    <property type="protein sequence ID" value="EUJ47866.1"/>
    <property type="molecule type" value="Genomic_DNA"/>
</dbReference>
<dbReference type="InterPro" id="IPR029063">
    <property type="entry name" value="SAM-dependent_MTases_sf"/>
</dbReference>
<reference evidence="4 5" key="1">
    <citation type="submission" date="2012-12" db="EMBL/GenBank/DDBJ databases">
        <title>Novel taxa of Listeriaceae from agricultural environments in the United States.</title>
        <authorList>
            <person name="den Bakker H.C."/>
            <person name="Allred A."/>
            <person name="Warchocki S."/>
            <person name="Wright E.M."/>
            <person name="Burrell A."/>
            <person name="Nightingale K.K."/>
            <person name="Kephart D."/>
            <person name="Wiedmann M."/>
        </authorList>
    </citation>
    <scope>NUCLEOTIDE SEQUENCE [LARGE SCALE GENOMIC DNA]</scope>
    <source>
        <strain evidence="4 5">FSL S10-1203</strain>
    </source>
</reference>
<dbReference type="InterPro" id="IPR046977">
    <property type="entry name" value="RsmC/RlmG"/>
</dbReference>
<dbReference type="CDD" id="cd02440">
    <property type="entry name" value="AdoMet_MTases"/>
    <property type="match status" value="1"/>
</dbReference>
<dbReference type="SUPFAM" id="SSF53335">
    <property type="entry name" value="S-adenosyl-L-methionine-dependent methyltransferases"/>
    <property type="match status" value="1"/>
</dbReference>
<dbReference type="GO" id="GO:0032259">
    <property type="term" value="P:methylation"/>
    <property type="evidence" value="ECO:0007669"/>
    <property type="project" value="UniProtKB-KW"/>
</dbReference>
<sequence>MTVEMIDVNERALQLAKENSVLNDIQNVRIYESSVYEKVTGNDYQAILSNPPIRAGKKIVHAILEEAYEHLASSGELWIVIQKKQGGPSAAKKMEAVFGNVETVVKDKGYFIFRSIK</sequence>
<comment type="caution">
    <text evidence="4">The sequence shown here is derived from an EMBL/GenBank/DDBJ whole genome shotgun (WGS) entry which is preliminary data.</text>
</comment>
<dbReference type="Proteomes" id="UP000019241">
    <property type="component" value="Unassembled WGS sequence"/>
</dbReference>
<evidence type="ECO:0000256" key="1">
    <source>
        <dbReference type="ARBA" id="ARBA00022603"/>
    </source>
</evidence>
<dbReference type="PANTHER" id="PTHR47816:SF4">
    <property type="entry name" value="RIBOSOMAL RNA SMALL SUBUNIT METHYLTRANSFERASE C"/>
    <property type="match status" value="1"/>
</dbReference>
<dbReference type="InterPro" id="IPR007848">
    <property type="entry name" value="Small_mtfrase_dom"/>
</dbReference>
<evidence type="ECO:0000256" key="2">
    <source>
        <dbReference type="ARBA" id="ARBA00022679"/>
    </source>
</evidence>
<organism evidence="4 5">
    <name type="scientific">Listeria fleischmannii FSL S10-1203</name>
    <dbReference type="NCBI Taxonomy" id="1265822"/>
    <lineage>
        <taxon>Bacteria</taxon>
        <taxon>Bacillati</taxon>
        <taxon>Bacillota</taxon>
        <taxon>Bacilli</taxon>
        <taxon>Bacillales</taxon>
        <taxon>Listeriaceae</taxon>
        <taxon>Listeria</taxon>
    </lineage>
</organism>
<dbReference type="AlphaFoldDB" id="W7DRB5"/>